<dbReference type="EMBL" id="AJ620477">
    <property type="protein sequence ID" value="CAF05632.1"/>
    <property type="molecule type" value="Genomic_DNA"/>
</dbReference>
<sequence>MTRRCRCPSCPPRAGGACSVAWPAPYRARPRAPHSFRHPPCPRRPLPHPCPHRSRSHHPAPCLRPPSGPRPLRPSRSPPSRPRPAAPSAGACPRNRPPRRAGRTGARVSWDLSLEGAAQLTAERRGIGQQLRKARGGTGAQRLQRRLHGEVLGQHDEGGALGQRLGQLQRLAPIGRREVPAHHHAHRRRHRHQLRRGQHPRLQPQHVQGLGDEPRRRRVVLQHVHPPHFGPGGHHRRHRRLRGQRRAQQPAHLPDVVEGLEQVVHHAQLQRLLRRHQRRVARHQDDARVGVEPPRLLRQLQPGQARQVLVRDDEVHWRLAQQIQRFLAAGRLDDLALLAHQVAEDHADDGLVVHHQQPLAQLRRRVRGGEEYPEHGGRRGHVANGARRREANRRVVLLGDALAHRQPQSRAALVGGDVGLEDALAQLHGDARAPVRHVQHRRGALAREHHLHAPAAGHGVARVVQQVQRELLDEPRVALDGDVLGRLHLQRHARRVRVDAEQLRRRPDGRRQRQALLRRVPLAGEADVVGDDLFHPLHLRQQQPQRAGGATVLREQLRVGLHAQQGLPQLVQHLRRQLCRVRARTLQSRRRRARGRQISRLQGLEQLGERRGCFHGPSMAEAAVSTQRGRRDSVDPGPWPRGCSSRPLAPRPERGRHHRPREGLHAADQPVPLAGAPEDDRLRAGPLHPAEHRGGAGRHQPLRRPHRCHRQRGGQGHPPSRHGRGARARRPLLAADCPVGPRAGPA</sequence>
<reference evidence="2" key="1">
    <citation type="journal article" date="2004" name="Chem. Biol.">
        <title>Identification and analysis of the core biosynthetic machinery of tubulysin, a potent cytotoxin with potential anticancer activity.</title>
        <authorList>
            <person name="Sandmann A."/>
            <person name="Sasse F."/>
            <person name="Muller R."/>
        </authorList>
    </citation>
    <scope>NUCLEOTIDE SEQUENCE</scope>
    <source>
        <strain evidence="2">An d48</strain>
    </source>
</reference>
<feature type="compositionally biased region" description="Pro residues" evidence="1">
    <location>
        <begin position="62"/>
        <end position="85"/>
    </location>
</feature>
<evidence type="ECO:0000313" key="2">
    <source>
        <dbReference type="EMBL" id="CAF05632.1"/>
    </source>
</evidence>
<feature type="region of interest" description="Disordered" evidence="1">
    <location>
        <begin position="620"/>
        <end position="746"/>
    </location>
</feature>
<feature type="compositionally biased region" description="Basic residues" evidence="1">
    <location>
        <begin position="182"/>
        <end position="199"/>
    </location>
</feature>
<accession>Q5ZPC5</accession>
<feature type="compositionally biased region" description="Basic residues" evidence="1">
    <location>
        <begin position="28"/>
        <end position="41"/>
    </location>
</feature>
<evidence type="ECO:0000256" key="1">
    <source>
        <dbReference type="SAM" id="MobiDB-lite"/>
    </source>
</evidence>
<feature type="region of interest" description="Disordered" evidence="1">
    <location>
        <begin position="177"/>
        <end position="249"/>
    </location>
</feature>
<feature type="region of interest" description="Disordered" evidence="1">
    <location>
        <begin position="1"/>
        <end position="108"/>
    </location>
</feature>
<reference evidence="2" key="2">
    <citation type="submission" date="2004-10" db="EMBL/GenBank/DDBJ databases">
        <title>Identifizierung und Charakterisierung des Tubulysin Biosynthesegenclusters aus dem Myxobakterium Angiococcus disciformis An d48.</title>
        <authorList>
            <person name="Sandmann A."/>
        </authorList>
    </citation>
    <scope>NUCLEOTIDE SEQUENCE</scope>
    <source>
        <strain evidence="2">An d48</strain>
    </source>
</reference>
<dbReference type="AlphaFoldDB" id="Q5ZPC5"/>
<organism evidence="2">
    <name type="scientific">Archangium disciforme</name>
    <dbReference type="NCBI Taxonomy" id="38"/>
    <lineage>
        <taxon>Bacteria</taxon>
        <taxon>Pseudomonadati</taxon>
        <taxon>Myxococcota</taxon>
        <taxon>Myxococcia</taxon>
        <taxon>Myxococcales</taxon>
        <taxon>Cystobacterineae</taxon>
        <taxon>Archangiaceae</taxon>
        <taxon>Archangium</taxon>
    </lineage>
</organism>
<feature type="compositionally biased region" description="Basic residues" evidence="1">
    <location>
        <begin position="719"/>
        <end position="730"/>
    </location>
</feature>
<feature type="compositionally biased region" description="Basic residues" evidence="1">
    <location>
        <begin position="233"/>
        <end position="245"/>
    </location>
</feature>
<feature type="compositionally biased region" description="Basic and acidic residues" evidence="1">
    <location>
        <begin position="678"/>
        <end position="694"/>
    </location>
</feature>
<name>Q5ZPC5_9BACT</name>
<feature type="compositionally biased region" description="Basic residues" evidence="1">
    <location>
        <begin position="700"/>
        <end position="712"/>
    </location>
</feature>
<protein>
    <submittedName>
        <fullName evidence="2">Uncharacterized protein</fullName>
    </submittedName>
</protein>
<proteinExistence type="predicted"/>